<dbReference type="SFLD" id="SFLDS00032">
    <property type="entry name" value="Radical_SAM_3-amino-3-carboxyp"/>
    <property type="match status" value="1"/>
</dbReference>
<dbReference type="InterPro" id="IPR042264">
    <property type="entry name" value="DPH1/DPH2_2"/>
</dbReference>
<comment type="similarity">
    <text evidence="4">Belongs to the DPH1/DPH2 family. DPH1 subfamily.</text>
</comment>
<feature type="domain" description="GAR" evidence="20">
    <location>
        <begin position="1905"/>
        <end position="1983"/>
    </location>
</feature>
<gene>
    <name evidence="21" type="ORF">EW145_g1570</name>
</gene>
<dbReference type="InterPro" id="IPR042263">
    <property type="entry name" value="DPH1/DPH2_1"/>
</dbReference>
<dbReference type="SUPFAM" id="SSF143575">
    <property type="entry name" value="GAS2 domain-like"/>
    <property type="match status" value="1"/>
</dbReference>
<evidence type="ECO:0000256" key="16">
    <source>
        <dbReference type="ARBA" id="ARBA00032789"/>
    </source>
</evidence>
<feature type="compositionally biased region" description="Polar residues" evidence="19">
    <location>
        <begin position="1804"/>
        <end position="1819"/>
    </location>
</feature>
<feature type="compositionally biased region" description="Low complexity" evidence="19">
    <location>
        <begin position="1765"/>
        <end position="1774"/>
    </location>
</feature>
<feature type="compositionally biased region" description="Basic and acidic residues" evidence="19">
    <location>
        <begin position="1425"/>
        <end position="1489"/>
    </location>
</feature>
<dbReference type="PANTHER" id="PTHR10762:SF1">
    <property type="entry name" value="2-(3-AMINO-3-CARBOXYPROPYL)HISTIDINE SYNTHASE SUBUNIT 1"/>
    <property type="match status" value="1"/>
</dbReference>
<evidence type="ECO:0000256" key="14">
    <source>
        <dbReference type="ARBA" id="ARBA00031690"/>
    </source>
</evidence>
<evidence type="ECO:0000256" key="1">
    <source>
        <dbReference type="ARBA" id="ARBA00001966"/>
    </source>
</evidence>
<dbReference type="Gene3D" id="3.40.50.11840">
    <property type="entry name" value="Diphthamide synthesis DPH1/DPH2 domain 1"/>
    <property type="match status" value="1"/>
</dbReference>
<evidence type="ECO:0000256" key="11">
    <source>
        <dbReference type="ARBA" id="ARBA00023004"/>
    </source>
</evidence>
<evidence type="ECO:0000313" key="22">
    <source>
        <dbReference type="Proteomes" id="UP000308199"/>
    </source>
</evidence>
<evidence type="ECO:0000256" key="6">
    <source>
        <dbReference type="ARBA" id="ARBA00021915"/>
    </source>
</evidence>
<evidence type="ECO:0000256" key="13">
    <source>
        <dbReference type="ARBA" id="ARBA00023212"/>
    </source>
</evidence>
<dbReference type="Proteomes" id="UP000308199">
    <property type="component" value="Unassembled WGS sequence"/>
</dbReference>
<feature type="compositionally biased region" description="Polar residues" evidence="19">
    <location>
        <begin position="1713"/>
        <end position="1724"/>
    </location>
</feature>
<feature type="compositionally biased region" description="Polar residues" evidence="19">
    <location>
        <begin position="1864"/>
        <end position="1887"/>
    </location>
</feature>
<dbReference type="GO" id="GO:0051536">
    <property type="term" value="F:iron-sulfur cluster binding"/>
    <property type="evidence" value="ECO:0007669"/>
    <property type="project" value="UniProtKB-KW"/>
</dbReference>
<dbReference type="OrthoDB" id="10017054at2759"/>
<keyword evidence="13" id="KW-0206">Cytoskeleton</keyword>
<dbReference type="Gene3D" id="3.30.920.20">
    <property type="entry name" value="Gas2-like domain"/>
    <property type="match status" value="1"/>
</dbReference>
<dbReference type="GO" id="GO:0008017">
    <property type="term" value="F:microtubule binding"/>
    <property type="evidence" value="ECO:0007669"/>
    <property type="project" value="InterPro"/>
</dbReference>
<evidence type="ECO:0000256" key="7">
    <source>
        <dbReference type="ARBA" id="ARBA00022490"/>
    </source>
</evidence>
<dbReference type="Gene3D" id="3.40.50.11850">
    <property type="entry name" value="Diphthamide synthesis DPH1/DPH2 domain 2"/>
    <property type="match status" value="1"/>
</dbReference>
<comment type="function">
    <text evidence="18">Catalyzes the first step of diphthamide biosynthesis, a post-translational modification of histidine which occurs in elongation factor 2. DPH1 and DPH2 transfer a 3-amino-3-carboxypropyl (ACP) group from S-adenosyl-L-methionine (SAM) to a histidine residue, the reaction is assisted by a reduction system comprising DPH3 and a NADH-dependent reductase, predominantly CBR1.</text>
</comment>
<dbReference type="EMBL" id="SGPK01000045">
    <property type="protein sequence ID" value="THH10070.1"/>
    <property type="molecule type" value="Genomic_DNA"/>
</dbReference>
<dbReference type="PROSITE" id="PS51460">
    <property type="entry name" value="GAR"/>
    <property type="match status" value="1"/>
</dbReference>
<comment type="caution">
    <text evidence="21">The sequence shown here is derived from an EMBL/GenBank/DDBJ whole genome shotgun (WGS) entry which is preliminary data.</text>
</comment>
<keyword evidence="11" id="KW-0408">Iron</keyword>
<dbReference type="Pfam" id="PF01866">
    <property type="entry name" value="Diphthamide_syn"/>
    <property type="match status" value="2"/>
</dbReference>
<accession>A0A4S4LJI3</accession>
<evidence type="ECO:0000256" key="2">
    <source>
        <dbReference type="ARBA" id="ARBA00004245"/>
    </source>
</evidence>
<evidence type="ECO:0000256" key="15">
    <source>
        <dbReference type="ARBA" id="ARBA00032574"/>
    </source>
</evidence>
<dbReference type="Gene3D" id="3.40.50.11860">
    <property type="entry name" value="Diphthamide synthesis DPH1/DPH2 domain 3"/>
    <property type="match status" value="1"/>
</dbReference>
<dbReference type="InterPro" id="IPR016435">
    <property type="entry name" value="DPH1/DPH2"/>
</dbReference>
<proteinExistence type="inferred from homology"/>
<dbReference type="SMART" id="SM00243">
    <property type="entry name" value="GAS2"/>
    <property type="match status" value="1"/>
</dbReference>
<keyword evidence="7" id="KW-0963">Cytoplasm</keyword>
<dbReference type="PANTHER" id="PTHR10762">
    <property type="entry name" value="DIPHTHAMIDE BIOSYNTHESIS PROTEIN"/>
    <property type="match status" value="1"/>
</dbReference>
<evidence type="ECO:0000256" key="18">
    <source>
        <dbReference type="ARBA" id="ARBA00060338"/>
    </source>
</evidence>
<evidence type="ECO:0000256" key="9">
    <source>
        <dbReference type="ARBA" id="ARBA00022691"/>
    </source>
</evidence>
<dbReference type="GO" id="GO:0005856">
    <property type="term" value="C:cytoskeleton"/>
    <property type="evidence" value="ECO:0007669"/>
    <property type="project" value="UniProtKB-SubCell"/>
</dbReference>
<reference evidence="21 22" key="1">
    <citation type="submission" date="2019-02" db="EMBL/GenBank/DDBJ databases">
        <title>Genome sequencing of the rare red list fungi Phellinidium pouzarii.</title>
        <authorList>
            <person name="Buettner E."/>
            <person name="Kellner H."/>
        </authorList>
    </citation>
    <scope>NUCLEOTIDE SEQUENCE [LARGE SCALE GENOMIC DNA]</scope>
    <source>
        <strain evidence="21 22">DSM 108285</strain>
    </source>
</reference>
<keyword evidence="9" id="KW-0949">S-adenosyl-L-methionine</keyword>
<dbReference type="GO" id="GO:0090560">
    <property type="term" value="F:2-(3-amino-3-carboxypropyl)histidine synthase activity"/>
    <property type="evidence" value="ECO:0007669"/>
    <property type="project" value="UniProtKB-EC"/>
</dbReference>
<keyword evidence="22" id="KW-1185">Reference proteome</keyword>
<feature type="region of interest" description="Disordered" evidence="19">
    <location>
        <begin position="2082"/>
        <end position="2108"/>
    </location>
</feature>
<name>A0A4S4LJI3_9AGAM</name>
<evidence type="ECO:0000256" key="17">
    <source>
        <dbReference type="ARBA" id="ARBA00048403"/>
    </source>
</evidence>
<organism evidence="21 22">
    <name type="scientific">Phellinidium pouzarii</name>
    <dbReference type="NCBI Taxonomy" id="167371"/>
    <lineage>
        <taxon>Eukaryota</taxon>
        <taxon>Fungi</taxon>
        <taxon>Dikarya</taxon>
        <taxon>Basidiomycota</taxon>
        <taxon>Agaricomycotina</taxon>
        <taxon>Agaricomycetes</taxon>
        <taxon>Hymenochaetales</taxon>
        <taxon>Hymenochaetaceae</taxon>
        <taxon>Phellinidium</taxon>
    </lineage>
</organism>
<feature type="region of interest" description="Disordered" evidence="19">
    <location>
        <begin position="1707"/>
        <end position="1900"/>
    </location>
</feature>
<feature type="region of interest" description="Disordered" evidence="19">
    <location>
        <begin position="1425"/>
        <end position="1493"/>
    </location>
</feature>
<feature type="compositionally biased region" description="Low complexity" evidence="19">
    <location>
        <begin position="2019"/>
        <end position="2032"/>
    </location>
</feature>
<feature type="compositionally biased region" description="Polar residues" evidence="19">
    <location>
        <begin position="2034"/>
        <end position="2052"/>
    </location>
</feature>
<comment type="subcellular location">
    <subcellularLocation>
        <location evidence="2">Cytoplasm</location>
        <location evidence="2">Cytoskeleton</location>
    </subcellularLocation>
</comment>
<evidence type="ECO:0000256" key="12">
    <source>
        <dbReference type="ARBA" id="ARBA00023014"/>
    </source>
</evidence>
<feature type="compositionally biased region" description="Low complexity" evidence="19">
    <location>
        <begin position="1820"/>
        <end position="1839"/>
    </location>
</feature>
<evidence type="ECO:0000313" key="21">
    <source>
        <dbReference type="EMBL" id="THH10070.1"/>
    </source>
</evidence>
<evidence type="ECO:0000256" key="19">
    <source>
        <dbReference type="SAM" id="MobiDB-lite"/>
    </source>
</evidence>
<dbReference type="NCBIfam" id="TIGR00322">
    <property type="entry name" value="diphth2_R"/>
    <property type="match status" value="2"/>
</dbReference>
<dbReference type="InterPro" id="IPR042265">
    <property type="entry name" value="DPH1/DPH2_3"/>
</dbReference>
<comment type="catalytic activity">
    <reaction evidence="17">
        <text>L-histidyl-[translation elongation factor 2] + S-adenosyl-L-methionine = 2-[(3S)-amino-3-carboxypropyl]-L-histidyl-[translation elongation factor 2] + S-methyl-5'-thioadenosine + H(+)</text>
        <dbReference type="Rhea" id="RHEA:36783"/>
        <dbReference type="Rhea" id="RHEA-COMP:9748"/>
        <dbReference type="Rhea" id="RHEA-COMP:9749"/>
        <dbReference type="ChEBI" id="CHEBI:15378"/>
        <dbReference type="ChEBI" id="CHEBI:17509"/>
        <dbReference type="ChEBI" id="CHEBI:29979"/>
        <dbReference type="ChEBI" id="CHEBI:59789"/>
        <dbReference type="ChEBI" id="CHEBI:73995"/>
        <dbReference type="EC" id="2.5.1.108"/>
    </reaction>
</comment>
<evidence type="ECO:0000256" key="4">
    <source>
        <dbReference type="ARBA" id="ARBA00010173"/>
    </source>
</evidence>
<evidence type="ECO:0000259" key="20">
    <source>
        <dbReference type="PROSITE" id="PS51460"/>
    </source>
</evidence>
<dbReference type="EC" id="2.5.1.108" evidence="5"/>
<dbReference type="InterPro" id="IPR003108">
    <property type="entry name" value="GAR_dom"/>
</dbReference>
<keyword evidence="10" id="KW-0479">Metal-binding</keyword>
<dbReference type="GO" id="GO:0046872">
    <property type="term" value="F:metal ion binding"/>
    <property type="evidence" value="ECO:0007669"/>
    <property type="project" value="UniProtKB-KW"/>
</dbReference>
<protein>
    <recommendedName>
        <fullName evidence="6">2-(3-amino-3-carboxypropyl)histidine synthase subunit 1</fullName>
        <ecNumber evidence="5">2.5.1.108</ecNumber>
    </recommendedName>
    <alternativeName>
        <fullName evidence="15">Diphthamide biosynthesis protein 1</fullName>
    </alternativeName>
    <alternativeName>
        <fullName evidence="16">Diphtheria toxin resistance protein 1</fullName>
    </alternativeName>
    <alternativeName>
        <fullName evidence="14">S-adenosyl-L-methionine:L-histidine 3-amino-3-carboxypropyltransferase 1</fullName>
    </alternativeName>
</protein>
<dbReference type="UniPathway" id="UPA00559"/>
<keyword evidence="12" id="KW-0411">Iron-sulfur</keyword>
<evidence type="ECO:0000256" key="10">
    <source>
        <dbReference type="ARBA" id="ARBA00022723"/>
    </source>
</evidence>
<dbReference type="FunFam" id="3.40.50.11840:FF:000001">
    <property type="entry name" value="2-(3-amino-3-carboxypropyl)histidine synthase subunit 1"/>
    <property type="match status" value="1"/>
</dbReference>
<evidence type="ECO:0000256" key="8">
    <source>
        <dbReference type="ARBA" id="ARBA00022679"/>
    </source>
</evidence>
<comment type="cofactor">
    <cofactor evidence="1">
        <name>[4Fe-4S] cluster</name>
        <dbReference type="ChEBI" id="CHEBI:49883"/>
    </cofactor>
</comment>
<dbReference type="GO" id="GO:0017183">
    <property type="term" value="P:protein histidyl modification to diphthamide"/>
    <property type="evidence" value="ECO:0007669"/>
    <property type="project" value="UniProtKB-UniPathway"/>
</dbReference>
<sequence length="2108" mass="233196">MTADISTARTAKKPRKRFVGLNTATPSKIGSLGPVNQVPVDILEDAELNTAISQLPSNYSFEIHKTIHHIRKNGAQTVALQMPEGLQMFACTIADMIERFTVASTVIMGDVTYGACCIDDYTAVALGCDMLVHYGHSCLVPIDTTTIKTLYVFVEISIDPRHLVETVRLNFPDDREIFANQLLSSETDRSRIPAGTMIGSSRHLCIEAPSQEHTTTSKEQGSSQDLRQPTRLALVSTIQFVAALQKLKDDLSVDVSLEKQLFDLQVNDLATRASKFWSGSYEAIIPRSKPLSPGEILGCTAPTLQDTDAILYLGDGRFHLESIMIANPSVPAFRYDPYAKKLTRERYDHEEMRSVRGDAIAKAQLSIESASFAQAITRQLHQTCTPIPYVPILLSELTPVKLSLFNPHISTFVQTSCPRLSIDWGYAFDRPLLSPYEAAVAIGTFPCWKVKGNCTDESSRDESGKPSTYPMNFYAAGSPWADSRSKGRVSASGSSVTTLRLPMSSPVFPPDAEEPGALSDTVRKLKQLRQISPHVDATTSSSEKNEDAEQALETHEVIELQAFIDRKEWIDEKIQLLESLPSIEVFASTRELSKAHDQISGLATRAQLDDWLVEHDKIEKEMEMFDSGDLKKLKKLTKAATQRNLSREDTDLIEITLTTLFALDKLFHLLHDRSEQLDLLGLRLTWEEYCAMAYSTQAGILADSQTFLSGRARWSPEVYKADGMNSSPSTMKSLFGLKIVETAEGFSRGTRFRLTEELSRDTAQISSRITSLRHGPVTAAGKALDKLIEDSREAVPEAMLDEQDRIEEMCARDIASVGKFLMATVMQWKKADELYVETRKDHLAVHGLIDDVDRALNQQPLRRNETTFSARLDTLSKRLSTRADPASSAVTFPLPTHSLFTDQSAFNANLVQLLSSELMSARDLLSKADNLVVSYRASCEAIDSAEDVRRGFSELQVKLISTTNRLRDGFKANDGDGSPPDLRHPSCVEPLRSSAYLAMLPSLVEEALQNEQSAMQLIKRARLTSLRLDRPGIDGAYKDYFLDDVRDLELHLDTSMKIRIDTTKDVSLLRDVRRVWSAMDDVTKRLDTIIAELRDALVRHRWRQQIGGEMIPLTPESPRPVLPADVSTPDTAKEQLHVLREHFMQHIISPLDLLCDALPSPLYESVNTRRFSVENCICDAQSMNSLWLDVQRQTTVMESVREEVHAMESRIEDLKVQYDEHFHSMLQGLDSSAGLAALVLDGDIDKIQSVLAQSTDGIQTDVRVFVESLHTLVPFISRHPPSPTLDFFFNKQVIWIARDVSRQLSSVREDIRAVSSQLEDQNGMFEELYDTNSGSDLMVDGYASHSSIKACLDTITKTDAPRIGQSISDTRELIIRMRAFPGVQDDATNLGVLSARTSALDEVNLQSHRVFAGVDALKAEASKAEQAEITRLADKTREERVAAEAEDKQKESEEASRSHKAEGKSRRLVEKNVAEERNKINEQKERVESETQEANLSIEDVSSYLTPVRSTVEIRATGLVAHIRSLRKQLKSIGLNAVVRPSGISAHHTSNTSLPTSDMADALFASFAFVESETAELPRSAQDVTADTELRSLRLEVEASRGFVCRIQQLAQLSSSVTICDSAFSEFLDHIDSYTTQASRENGTARIPIVAMFSEENLSERMSYTKGIVGDMSEYFEPVADDPRAMAEYNRLKQTWEELMEMALEKINDRSSRPGSVTDDNSGRNSSASLSSSTKASKTKLNKYSNLSVSRHDGFLVPSTQQRRAVSSSSAGSAKHIQDPSPRPRLPISKSPNARSVSGPMSPPNASTVSKSLFKSTFASRQRTTSVSSTTSSGISGSRPQISSGPIKRRMSSTLSEAPRVGSPTVQTNARGTWSRAPRQSFSSFARASTPEKGGQKKMKKYVANPRNKLDMAVGDVINNLPVDINVEVVAETWKDKSGKYWIGSNEPKLCFCRILRSHTVMVRVGGGWAELSKFIKDHFADLFRLIPESPPRPGSRERWINASTLRNSGEAVSVSARSPGSPDSLGPSLPSFALSTPDGSQTQTMQPNSPGSPLKPLQFMRRADADSSELSLSSIALSAGLATSSKSSMRPKGSASNAVPPKVVWRP</sequence>
<keyword evidence="8" id="KW-0808">Transferase</keyword>
<dbReference type="Pfam" id="PF02187">
    <property type="entry name" value="GAS2"/>
    <property type="match status" value="1"/>
</dbReference>
<evidence type="ECO:0000256" key="3">
    <source>
        <dbReference type="ARBA" id="ARBA00005156"/>
    </source>
</evidence>
<dbReference type="InterPro" id="IPR036534">
    <property type="entry name" value="GAR_dom_sf"/>
</dbReference>
<feature type="region of interest" description="Disordered" evidence="19">
    <location>
        <begin position="2011"/>
        <end position="2066"/>
    </location>
</feature>
<evidence type="ECO:0000256" key="5">
    <source>
        <dbReference type="ARBA" id="ARBA00012221"/>
    </source>
</evidence>
<feature type="compositionally biased region" description="Low complexity" evidence="19">
    <location>
        <begin position="1725"/>
        <end position="1736"/>
    </location>
</feature>
<comment type="pathway">
    <text evidence="3">Protein modification; peptidyl-diphthamide biosynthesis.</text>
</comment>